<reference evidence="2 3" key="1">
    <citation type="submission" date="2018-12" db="EMBL/GenBank/DDBJ databases">
        <title>Unveiling genomic diversity among members of the Bifidobacterium pseudolongum species, a widely distributed gut commensal of the animal kingdom.</title>
        <authorList>
            <person name="Lugli G.A."/>
            <person name="Duranti S."/>
            <person name="Albert K."/>
            <person name="Mancabelli L."/>
            <person name="Napoli S."/>
            <person name="Viappiani A."/>
            <person name="Anzalone R."/>
            <person name="Longhi G."/>
            <person name="Milani C."/>
            <person name="Turroni F."/>
            <person name="Alessandri G."/>
            <person name="Sela D.A."/>
            <person name="Van Sinderen D."/>
            <person name="Ventura M."/>
        </authorList>
    </citation>
    <scope>NUCLEOTIDE SEQUENCE [LARGE SCALE GENOMIC DNA]</scope>
    <source>
        <strain evidence="2 3">2071B</strain>
    </source>
</reference>
<dbReference type="Gene3D" id="1.10.30.50">
    <property type="match status" value="1"/>
</dbReference>
<keyword evidence="2" id="KW-0540">Nuclease</keyword>
<accession>A0A4Q5A3B8</accession>
<protein>
    <submittedName>
        <fullName evidence="2">HNH endonuclease</fullName>
    </submittedName>
</protein>
<evidence type="ECO:0000259" key="1">
    <source>
        <dbReference type="SMART" id="SM00507"/>
    </source>
</evidence>
<evidence type="ECO:0000313" key="2">
    <source>
        <dbReference type="EMBL" id="RYQ16979.1"/>
    </source>
</evidence>
<dbReference type="Proteomes" id="UP000291187">
    <property type="component" value="Unassembled WGS sequence"/>
</dbReference>
<dbReference type="InterPro" id="IPR002711">
    <property type="entry name" value="HNH"/>
</dbReference>
<dbReference type="SMART" id="SM00507">
    <property type="entry name" value="HNHc"/>
    <property type="match status" value="1"/>
</dbReference>
<dbReference type="InterPro" id="IPR003615">
    <property type="entry name" value="HNH_nuc"/>
</dbReference>
<gene>
    <name evidence="2" type="ORF">PG2071B_1556</name>
</gene>
<sequence>MRRTHKRRRQVIDPRIRARVIKKWGNKCWLRLPGCTGAGEEDDHIVPWSHRGVDSVANIRRACKHCNSARQDRVLSGYGATIHCVIGPPTADLIGYATDYMRYDSVMVAHSEFARVLSCDDDELAGTKAVRLAAALAWDAAYRQLARTQTPLDVWLIRTLPRSRSHPDMLAEWIAFDYDIHVVDPGAEQVFDTVDNAADEQIARQWYAMGVTQASVRARLAQRHAQLVQLGLRNGTTAHDDSLEW</sequence>
<dbReference type="GO" id="GO:0003676">
    <property type="term" value="F:nucleic acid binding"/>
    <property type="evidence" value="ECO:0007669"/>
    <property type="project" value="InterPro"/>
</dbReference>
<name>A0A4Q5A3B8_9BIFI</name>
<comment type="caution">
    <text evidence="2">The sequence shown here is derived from an EMBL/GenBank/DDBJ whole genome shotgun (WGS) entry which is preliminary data.</text>
</comment>
<proteinExistence type="predicted"/>
<keyword evidence="2" id="KW-0378">Hydrolase</keyword>
<dbReference type="CDD" id="cd00085">
    <property type="entry name" value="HNHc"/>
    <property type="match status" value="1"/>
</dbReference>
<dbReference type="EMBL" id="RYUM01000023">
    <property type="protein sequence ID" value="RYQ16979.1"/>
    <property type="molecule type" value="Genomic_DNA"/>
</dbReference>
<dbReference type="GO" id="GO:0004519">
    <property type="term" value="F:endonuclease activity"/>
    <property type="evidence" value="ECO:0007669"/>
    <property type="project" value="UniProtKB-KW"/>
</dbReference>
<dbReference type="GO" id="GO:0008270">
    <property type="term" value="F:zinc ion binding"/>
    <property type="evidence" value="ECO:0007669"/>
    <property type="project" value="InterPro"/>
</dbReference>
<keyword evidence="2" id="KW-0255">Endonuclease</keyword>
<dbReference type="RefSeq" id="WP_129864708.1">
    <property type="nucleotide sequence ID" value="NZ_RYUM01000023.1"/>
</dbReference>
<organism evidence="2 3">
    <name type="scientific">Bifidobacterium pseudolongum subsp. globosum</name>
    <dbReference type="NCBI Taxonomy" id="1690"/>
    <lineage>
        <taxon>Bacteria</taxon>
        <taxon>Bacillati</taxon>
        <taxon>Actinomycetota</taxon>
        <taxon>Actinomycetes</taxon>
        <taxon>Bifidobacteriales</taxon>
        <taxon>Bifidobacteriaceae</taxon>
        <taxon>Bifidobacterium</taxon>
    </lineage>
</organism>
<dbReference type="Pfam" id="PF01844">
    <property type="entry name" value="HNH"/>
    <property type="match status" value="1"/>
</dbReference>
<evidence type="ECO:0000313" key="3">
    <source>
        <dbReference type="Proteomes" id="UP000291187"/>
    </source>
</evidence>
<dbReference type="AlphaFoldDB" id="A0A4Q5A3B8"/>
<feature type="domain" description="HNH nuclease" evidence="1">
    <location>
        <begin position="15"/>
        <end position="68"/>
    </location>
</feature>